<feature type="compositionally biased region" description="Low complexity" evidence="1">
    <location>
        <begin position="171"/>
        <end position="182"/>
    </location>
</feature>
<gene>
    <name evidence="2" type="ORF">Acr_00g0018010</name>
</gene>
<reference evidence="3" key="1">
    <citation type="submission" date="2019-07" db="EMBL/GenBank/DDBJ databases">
        <title>De Novo Assembly of kiwifruit Actinidia rufa.</title>
        <authorList>
            <person name="Sugita-Konishi S."/>
            <person name="Sato K."/>
            <person name="Mori E."/>
            <person name="Abe Y."/>
            <person name="Kisaki G."/>
            <person name="Hamano K."/>
            <person name="Suezawa K."/>
            <person name="Otani M."/>
            <person name="Fukuda T."/>
            <person name="Manabe T."/>
            <person name="Gomi K."/>
            <person name="Tabuchi M."/>
            <person name="Akimitsu K."/>
            <person name="Kataoka I."/>
        </authorList>
    </citation>
    <scope>NUCLEOTIDE SEQUENCE [LARGE SCALE GENOMIC DNA]</scope>
    <source>
        <strain evidence="3">cv. Fuchu</strain>
    </source>
</reference>
<feature type="region of interest" description="Disordered" evidence="1">
    <location>
        <begin position="289"/>
        <end position="308"/>
    </location>
</feature>
<evidence type="ECO:0000313" key="3">
    <source>
        <dbReference type="Proteomes" id="UP000585474"/>
    </source>
</evidence>
<organism evidence="2 3">
    <name type="scientific">Actinidia rufa</name>
    <dbReference type="NCBI Taxonomy" id="165716"/>
    <lineage>
        <taxon>Eukaryota</taxon>
        <taxon>Viridiplantae</taxon>
        <taxon>Streptophyta</taxon>
        <taxon>Embryophyta</taxon>
        <taxon>Tracheophyta</taxon>
        <taxon>Spermatophyta</taxon>
        <taxon>Magnoliopsida</taxon>
        <taxon>eudicotyledons</taxon>
        <taxon>Gunneridae</taxon>
        <taxon>Pentapetalae</taxon>
        <taxon>asterids</taxon>
        <taxon>Ericales</taxon>
        <taxon>Actinidiaceae</taxon>
        <taxon>Actinidia</taxon>
    </lineage>
</organism>
<comment type="caution">
    <text evidence="2">The sequence shown here is derived from an EMBL/GenBank/DDBJ whole genome shotgun (WGS) entry which is preliminary data.</text>
</comment>
<dbReference type="Proteomes" id="UP000585474">
    <property type="component" value="Unassembled WGS sequence"/>
</dbReference>
<dbReference type="AlphaFoldDB" id="A0A7J0DBD2"/>
<accession>A0A7J0DBD2</accession>
<evidence type="ECO:0000256" key="1">
    <source>
        <dbReference type="SAM" id="MobiDB-lite"/>
    </source>
</evidence>
<feature type="compositionally biased region" description="Basic and acidic residues" evidence="1">
    <location>
        <begin position="186"/>
        <end position="205"/>
    </location>
</feature>
<sequence length="308" mass="34235">MALWRVYKYSLSLSEFRNLFSLNNNPKPDSRLAVLQGEELLVGSSREGVPRGLRTWGIPDKHYNNPPRLYGDEPKVFEKIFKSVESKGRYSVLVLLDSKSFRRVFVSPRSMVSGTMGEEQTKGGAPSSSGVIRTELRRILPHVPDLTLLRWSGGKVRDSFLDPFMNALSSGSNSTLESSSNSRLPPELKLDEVVIGEKRPRDDHPNSPSKKGKVVDSPKERRLPSYPEPKKKTTRPGDAGLKATSLKPGGKLAIFGHRPRTYGFHSCFVAITLDLAINLENMGMDLDLPAEEDEAMEGGNDGEKGQRR</sequence>
<name>A0A7J0DBD2_9ERIC</name>
<proteinExistence type="predicted"/>
<protein>
    <submittedName>
        <fullName evidence="2">Uncharacterized protein</fullName>
    </submittedName>
</protein>
<keyword evidence="3" id="KW-1185">Reference proteome</keyword>
<dbReference type="EMBL" id="BJWL01000147">
    <property type="protein sequence ID" value="GFS31546.1"/>
    <property type="molecule type" value="Genomic_DNA"/>
</dbReference>
<feature type="region of interest" description="Disordered" evidence="1">
    <location>
        <begin position="171"/>
        <end position="250"/>
    </location>
</feature>
<feature type="compositionally biased region" description="Basic and acidic residues" evidence="1">
    <location>
        <begin position="213"/>
        <end position="231"/>
    </location>
</feature>
<evidence type="ECO:0000313" key="2">
    <source>
        <dbReference type="EMBL" id="GFS31546.1"/>
    </source>
</evidence>